<dbReference type="InterPro" id="IPR025757">
    <property type="entry name" value="MIP1_Leuzipper"/>
</dbReference>
<feature type="coiled-coil region" evidence="1">
    <location>
        <begin position="114"/>
        <end position="202"/>
    </location>
</feature>
<evidence type="ECO:0000256" key="1">
    <source>
        <dbReference type="SAM" id="Coils"/>
    </source>
</evidence>
<dbReference type="AlphaFoldDB" id="A0A4S8J6Z9"/>
<keyword evidence="1" id="KW-0175">Coiled coil</keyword>
<feature type="domain" description="Ternary complex factor MIP1 leucine-zipper" evidence="4">
    <location>
        <begin position="118"/>
        <end position="196"/>
    </location>
</feature>
<evidence type="ECO:0008006" key="7">
    <source>
        <dbReference type="Google" id="ProtNLM"/>
    </source>
</evidence>
<dbReference type="Pfam" id="PF04784">
    <property type="entry name" value="DUF547"/>
    <property type="match status" value="1"/>
</dbReference>
<feature type="region of interest" description="Disordered" evidence="2">
    <location>
        <begin position="270"/>
        <end position="307"/>
    </location>
</feature>
<evidence type="ECO:0000313" key="6">
    <source>
        <dbReference type="Proteomes" id="UP000317650"/>
    </source>
</evidence>
<protein>
    <recommendedName>
        <fullName evidence="7">DUF547 domain-containing protein</fullName>
    </recommendedName>
</protein>
<dbReference type="InterPro" id="IPR006869">
    <property type="entry name" value="DUF547"/>
</dbReference>
<dbReference type="PANTHER" id="PTHR46248:SF6">
    <property type="entry name" value="OS03G0859900 PROTEIN"/>
    <property type="match status" value="1"/>
</dbReference>
<dbReference type="Proteomes" id="UP000317650">
    <property type="component" value="Chromosome 11"/>
</dbReference>
<feature type="compositionally biased region" description="Polar residues" evidence="2">
    <location>
        <begin position="418"/>
        <end position="433"/>
    </location>
</feature>
<evidence type="ECO:0000259" key="4">
    <source>
        <dbReference type="Pfam" id="PF14389"/>
    </source>
</evidence>
<sequence>MPLTGDKKPNLRKADIISEAKKPRRPTSSKAPFHLPVNARLHSSFLSYKPPPRPPSSYQNTIHQHRHRPLPSLSGSSGCCTRTKLSSPCCNHLMAFGDDGRVAVLAAHAVGKQSNSIQHRRLELEKEVAELQRMLRNEEKMHEVLEHAMLPPKTRSTLQIPSFLPRRTKELLAEVVMVEEEIARLEREISKAHESLSNMREAHEEETPKVYEYRHANRNVIEPPSNMSDTNLDVPNDKLSQKIALETKPLFFINQAIKGDYLVNGNVGSLNRSDNHNENQSTVEIKERASRKNGRTEKASSIKLPGKYPTNQTKELLAEVVMVEEEIARLEREISKAHESLSNMREAHEEETPKVYEYRHANRNVIEPPSNMSDTNLDVPNDKLSQKIALETKPLFFINQAIKGDYLVNGFVKKGNVGSLNRSDNHNENQSTVEIKERASRKNGRTEKASSIKLPGKYPTNQNANVENVLKLFREPSSTINLTDQNAGEYHPNKLSEKILNFLICIFFRLSRTSRALDLEKSSNQSKSANLLLRSGSFEIDGTSIRKGRIPAQREIRHHDPYGIFDIEGSILRDVGPYKNLVKFTSSSLDHKDISNYLPLLKKLRILISRLHEVDLRTLRHQEKLAFWINVYHTCIMHGFLELGMPSNPEMVQVVKDKALLDVGGSKLNARAIEHLILRQPLNYNETEWKEVQEDYKEVIRRNYGLEHSDPNIVFALCSGCKSSPAVRIYTADGVTGELEKSKLDYLQASIAVTANRRVMIPHFLFSKMHDFATDLDSLAEWIIKQLPTSWPLRKSMLECFKGHTDGKISHMVDVIPNDSEFQYLLRV</sequence>
<feature type="compositionally biased region" description="Basic and acidic residues" evidence="2">
    <location>
        <begin position="284"/>
        <end position="300"/>
    </location>
</feature>
<organism evidence="5 6">
    <name type="scientific">Musa balbisiana</name>
    <name type="common">Banana</name>
    <dbReference type="NCBI Taxonomy" id="52838"/>
    <lineage>
        <taxon>Eukaryota</taxon>
        <taxon>Viridiplantae</taxon>
        <taxon>Streptophyta</taxon>
        <taxon>Embryophyta</taxon>
        <taxon>Tracheophyta</taxon>
        <taxon>Spermatophyta</taxon>
        <taxon>Magnoliopsida</taxon>
        <taxon>Liliopsida</taxon>
        <taxon>Zingiberales</taxon>
        <taxon>Musaceae</taxon>
        <taxon>Musa</taxon>
    </lineage>
</organism>
<feature type="compositionally biased region" description="Basic and acidic residues" evidence="2">
    <location>
        <begin position="1"/>
        <end position="21"/>
    </location>
</feature>
<dbReference type="EMBL" id="PYDT01000007">
    <property type="protein sequence ID" value="THU56674.1"/>
    <property type="molecule type" value="Genomic_DNA"/>
</dbReference>
<evidence type="ECO:0000259" key="3">
    <source>
        <dbReference type="Pfam" id="PF04784"/>
    </source>
</evidence>
<feature type="coiled-coil region" evidence="1">
    <location>
        <begin position="313"/>
        <end position="347"/>
    </location>
</feature>
<feature type="compositionally biased region" description="Basic and acidic residues" evidence="2">
    <location>
        <begin position="434"/>
        <end position="450"/>
    </location>
</feature>
<evidence type="ECO:0000313" key="5">
    <source>
        <dbReference type="EMBL" id="THU56674.1"/>
    </source>
</evidence>
<accession>A0A4S8J6Z9</accession>
<reference evidence="5 6" key="1">
    <citation type="journal article" date="2019" name="Nat. Plants">
        <title>Genome sequencing of Musa balbisiana reveals subgenome evolution and function divergence in polyploid bananas.</title>
        <authorList>
            <person name="Yao X."/>
        </authorList>
    </citation>
    <scope>NUCLEOTIDE SEQUENCE [LARGE SCALE GENOMIC DNA]</scope>
    <source>
        <strain evidence="6">cv. DH-PKW</strain>
        <tissue evidence="5">Leaves</tissue>
    </source>
</reference>
<feature type="domain" description="DUF547" evidence="3">
    <location>
        <begin position="617"/>
        <end position="747"/>
    </location>
</feature>
<evidence type="ECO:0000256" key="2">
    <source>
        <dbReference type="SAM" id="MobiDB-lite"/>
    </source>
</evidence>
<keyword evidence="6" id="KW-1185">Reference proteome</keyword>
<feature type="compositionally biased region" description="Polar residues" evidence="2">
    <location>
        <begin position="270"/>
        <end position="283"/>
    </location>
</feature>
<gene>
    <name evidence="5" type="ORF">C4D60_Mb11t19710</name>
</gene>
<name>A0A4S8J6Z9_MUSBA</name>
<dbReference type="PANTHER" id="PTHR46248">
    <property type="entry name" value="EXPRESSED PROTEIN"/>
    <property type="match status" value="1"/>
</dbReference>
<proteinExistence type="predicted"/>
<comment type="caution">
    <text evidence="5">The sequence shown here is derived from an EMBL/GenBank/DDBJ whole genome shotgun (WGS) entry which is preliminary data.</text>
</comment>
<feature type="region of interest" description="Disordered" evidence="2">
    <location>
        <begin position="1"/>
        <end position="68"/>
    </location>
</feature>
<feature type="region of interest" description="Disordered" evidence="2">
    <location>
        <begin position="417"/>
        <end position="460"/>
    </location>
</feature>
<dbReference type="Pfam" id="PF14389">
    <property type="entry name" value="Lzipper-MIP1"/>
    <property type="match status" value="1"/>
</dbReference>
<dbReference type="STRING" id="52838.A0A4S8J6Z9"/>